<dbReference type="AlphaFoldDB" id="A0A645CRB8"/>
<accession>A0A645CRB8</accession>
<keyword evidence="1" id="KW-0175">Coiled coil</keyword>
<gene>
    <name evidence="2" type="ORF">SDC9_126295</name>
</gene>
<feature type="coiled-coil region" evidence="1">
    <location>
        <begin position="71"/>
        <end position="98"/>
    </location>
</feature>
<reference evidence="2" key="1">
    <citation type="submission" date="2019-08" db="EMBL/GenBank/DDBJ databases">
        <authorList>
            <person name="Kucharzyk K."/>
            <person name="Murdoch R.W."/>
            <person name="Higgins S."/>
            <person name="Loffler F."/>
        </authorList>
    </citation>
    <scope>NUCLEOTIDE SEQUENCE</scope>
</reference>
<protein>
    <submittedName>
        <fullName evidence="2">Uncharacterized protein</fullName>
    </submittedName>
</protein>
<evidence type="ECO:0000256" key="1">
    <source>
        <dbReference type="SAM" id="Coils"/>
    </source>
</evidence>
<organism evidence="2">
    <name type="scientific">bioreactor metagenome</name>
    <dbReference type="NCBI Taxonomy" id="1076179"/>
    <lineage>
        <taxon>unclassified sequences</taxon>
        <taxon>metagenomes</taxon>
        <taxon>ecological metagenomes</taxon>
    </lineage>
</organism>
<dbReference type="EMBL" id="VSSQ01029224">
    <property type="protein sequence ID" value="MPM79262.1"/>
    <property type="molecule type" value="Genomic_DNA"/>
</dbReference>
<proteinExistence type="predicted"/>
<evidence type="ECO:0000313" key="2">
    <source>
        <dbReference type="EMBL" id="MPM79262.1"/>
    </source>
</evidence>
<sequence>MLFCPGIFAQNNIEVIPEGTHVIITAPDTKIQTETIQPGGQHEKDNIVAADKQREQEIHVLIKAKKAELENSADESHKATLNDEIQQLQDELQILMNPPVEMKPEDITTPDLK</sequence>
<comment type="caution">
    <text evidence="2">The sequence shown here is derived from an EMBL/GenBank/DDBJ whole genome shotgun (WGS) entry which is preliminary data.</text>
</comment>
<name>A0A645CRB8_9ZZZZ</name>